<accession>A0A450URX9</accession>
<evidence type="ECO:0000313" key="1">
    <source>
        <dbReference type="EMBL" id="VFJ85974.1"/>
    </source>
</evidence>
<sequence length="78" mass="8602">MGALNLRLPNSIHRHIKEIAKREGVSINLFITSAVSEKISALTTEEYIAARAAKVRPDAFEKVLDGVPHREPLPGDEL</sequence>
<dbReference type="Gene3D" id="1.10.1220.10">
    <property type="entry name" value="Met repressor-like"/>
    <property type="match status" value="1"/>
</dbReference>
<dbReference type="InterPro" id="IPR008651">
    <property type="entry name" value="Uncharacterised_HicB"/>
</dbReference>
<reference evidence="2" key="1">
    <citation type="submission" date="2019-02" db="EMBL/GenBank/DDBJ databases">
        <authorList>
            <person name="Gruber-Vodicka R. H."/>
            <person name="Seah K. B. B."/>
        </authorList>
    </citation>
    <scope>NUCLEOTIDE SEQUENCE</scope>
    <source>
        <strain evidence="3">BECK_BY7</strain>
        <strain evidence="2">BECK_M6</strain>
        <strain evidence="1">BECK_M7</strain>
    </source>
</reference>
<dbReference type="AlphaFoldDB" id="A0A450URX9"/>
<organism evidence="2">
    <name type="scientific">Candidatus Kentrum sp. LFY</name>
    <dbReference type="NCBI Taxonomy" id="2126342"/>
    <lineage>
        <taxon>Bacteria</taxon>
        <taxon>Pseudomonadati</taxon>
        <taxon>Pseudomonadota</taxon>
        <taxon>Gammaproteobacteria</taxon>
        <taxon>Candidatus Kentrum</taxon>
    </lineage>
</organism>
<gene>
    <name evidence="2" type="ORF">BECKLFY1418A_GA0070994_104912</name>
    <name evidence="1" type="ORF">BECKLFY1418B_GA0070995_100122</name>
    <name evidence="3" type="ORF">BECKLFY1418C_GA0070996_104319</name>
</gene>
<dbReference type="EMBL" id="CAADFN010000043">
    <property type="protein sequence ID" value="VFK18425.1"/>
    <property type="molecule type" value="Genomic_DNA"/>
</dbReference>
<dbReference type="Pfam" id="PF05534">
    <property type="entry name" value="HicB"/>
    <property type="match status" value="1"/>
</dbReference>
<name>A0A450URX9_9GAMM</name>
<dbReference type="EMBL" id="CAADFF010000001">
    <property type="protein sequence ID" value="VFJ85974.1"/>
    <property type="molecule type" value="Genomic_DNA"/>
</dbReference>
<dbReference type="SUPFAM" id="SSF47598">
    <property type="entry name" value="Ribbon-helix-helix"/>
    <property type="match status" value="1"/>
</dbReference>
<evidence type="ECO:0000313" key="3">
    <source>
        <dbReference type="EMBL" id="VFK18425.1"/>
    </source>
</evidence>
<protein>
    <submittedName>
        <fullName evidence="2">HicB family protein</fullName>
    </submittedName>
</protein>
<dbReference type="InterPro" id="IPR010985">
    <property type="entry name" value="Ribbon_hlx_hlx"/>
</dbReference>
<dbReference type="GO" id="GO:0006355">
    <property type="term" value="P:regulation of DNA-templated transcription"/>
    <property type="evidence" value="ECO:0007669"/>
    <property type="project" value="InterPro"/>
</dbReference>
<evidence type="ECO:0000313" key="2">
    <source>
        <dbReference type="EMBL" id="VFJ95333.1"/>
    </source>
</evidence>
<dbReference type="EMBL" id="CAADFH010000049">
    <property type="protein sequence ID" value="VFJ95333.1"/>
    <property type="molecule type" value="Genomic_DNA"/>
</dbReference>
<dbReference type="InterPro" id="IPR013321">
    <property type="entry name" value="Arc_rbn_hlx_hlx"/>
</dbReference>
<proteinExistence type="predicted"/>